<name>A0A239ICH5_9ACTN</name>
<proteinExistence type="predicted"/>
<dbReference type="InterPro" id="IPR043917">
    <property type="entry name" value="DUF5753"/>
</dbReference>
<dbReference type="EMBL" id="FZOR01000012">
    <property type="protein sequence ID" value="SNS90753.1"/>
    <property type="molecule type" value="Genomic_DNA"/>
</dbReference>
<evidence type="ECO:0000313" key="3">
    <source>
        <dbReference type="Proteomes" id="UP000198318"/>
    </source>
</evidence>
<dbReference type="GO" id="GO:0003677">
    <property type="term" value="F:DNA binding"/>
    <property type="evidence" value="ECO:0007669"/>
    <property type="project" value="InterPro"/>
</dbReference>
<dbReference type="Pfam" id="PF19054">
    <property type="entry name" value="DUF5753"/>
    <property type="match status" value="1"/>
</dbReference>
<dbReference type="RefSeq" id="WP_089326551.1">
    <property type="nucleotide sequence ID" value="NZ_FZOR01000012.1"/>
</dbReference>
<dbReference type="PROSITE" id="PS50943">
    <property type="entry name" value="HTH_CROC1"/>
    <property type="match status" value="1"/>
</dbReference>
<dbReference type="CDD" id="cd00093">
    <property type="entry name" value="HTH_XRE"/>
    <property type="match status" value="1"/>
</dbReference>
<feature type="domain" description="HTH cro/C1-type" evidence="1">
    <location>
        <begin position="18"/>
        <end position="72"/>
    </location>
</feature>
<organism evidence="2 3">
    <name type="scientific">Actinomadura meyerae</name>
    <dbReference type="NCBI Taxonomy" id="240840"/>
    <lineage>
        <taxon>Bacteria</taxon>
        <taxon>Bacillati</taxon>
        <taxon>Actinomycetota</taxon>
        <taxon>Actinomycetes</taxon>
        <taxon>Streptosporangiales</taxon>
        <taxon>Thermomonosporaceae</taxon>
        <taxon>Actinomadura</taxon>
    </lineage>
</organism>
<dbReference type="Gene3D" id="1.10.260.40">
    <property type="entry name" value="lambda repressor-like DNA-binding domains"/>
    <property type="match status" value="1"/>
</dbReference>
<protein>
    <submittedName>
        <fullName evidence="2">Helix-turn-helix domain-containing protein</fullName>
    </submittedName>
</protein>
<reference evidence="2 3" key="1">
    <citation type="submission" date="2017-06" db="EMBL/GenBank/DDBJ databases">
        <authorList>
            <person name="Kim H.J."/>
            <person name="Triplett B.A."/>
        </authorList>
    </citation>
    <scope>NUCLEOTIDE SEQUENCE [LARGE SCALE GENOMIC DNA]</scope>
    <source>
        <strain evidence="2 3">DSM 44715</strain>
    </source>
</reference>
<keyword evidence="3" id="KW-1185">Reference proteome</keyword>
<dbReference type="SUPFAM" id="SSF47413">
    <property type="entry name" value="lambda repressor-like DNA-binding domains"/>
    <property type="match status" value="1"/>
</dbReference>
<dbReference type="Proteomes" id="UP000198318">
    <property type="component" value="Unassembled WGS sequence"/>
</dbReference>
<evidence type="ECO:0000313" key="2">
    <source>
        <dbReference type="EMBL" id="SNS90753.1"/>
    </source>
</evidence>
<gene>
    <name evidence="2" type="ORF">SAMN05443665_101246</name>
</gene>
<sequence length="286" mass="32490">MTARRSPTVRKRRLAAELRRLRKERGLTREQVAERIGCAPVTITRIETGQSGARLGEVSLMLEVYGVTGDEREALLQVAKDARKRGWWHQYSGTIPTWFQVYVGLEEETASMQDYQSEVVPGILQTEAYARATYLAEAAVPADEEVSRQIQLRLERQKRLLEAESSPDMWFVLNETAIRRQVGGASTMREQLDKLVQLSRRPNITLQVLPFAVGAHPAMQGSFRILTFPEPADPAVVYVEYWRGSLYLEKPDEVDGYRMVFNHLRAQALSRDDSRTLLASAIRDIA</sequence>
<dbReference type="Pfam" id="PF13560">
    <property type="entry name" value="HTH_31"/>
    <property type="match status" value="1"/>
</dbReference>
<dbReference type="SMART" id="SM00530">
    <property type="entry name" value="HTH_XRE"/>
    <property type="match status" value="1"/>
</dbReference>
<dbReference type="InterPro" id="IPR010982">
    <property type="entry name" value="Lambda_DNA-bd_dom_sf"/>
</dbReference>
<dbReference type="OrthoDB" id="5177725at2"/>
<dbReference type="AlphaFoldDB" id="A0A239ICH5"/>
<dbReference type="InterPro" id="IPR001387">
    <property type="entry name" value="Cro/C1-type_HTH"/>
</dbReference>
<evidence type="ECO:0000259" key="1">
    <source>
        <dbReference type="PROSITE" id="PS50943"/>
    </source>
</evidence>
<accession>A0A239ICH5</accession>